<evidence type="ECO:0000313" key="3">
    <source>
        <dbReference type="EMBL" id="ETW87314.1"/>
    </source>
</evidence>
<feature type="compositionally biased region" description="Polar residues" evidence="1">
    <location>
        <begin position="650"/>
        <end position="663"/>
    </location>
</feature>
<keyword evidence="2" id="KW-0472">Membrane</keyword>
<reference evidence="3 4" key="1">
    <citation type="journal article" date="2012" name="New Phytol.">
        <title>Insight into trade-off between wood decay and parasitism from the genome of a fungal forest pathogen.</title>
        <authorList>
            <person name="Olson A."/>
            <person name="Aerts A."/>
            <person name="Asiegbu F."/>
            <person name="Belbahri L."/>
            <person name="Bouzid O."/>
            <person name="Broberg A."/>
            <person name="Canback B."/>
            <person name="Coutinho P.M."/>
            <person name="Cullen D."/>
            <person name="Dalman K."/>
            <person name="Deflorio G."/>
            <person name="van Diepen L.T."/>
            <person name="Dunand C."/>
            <person name="Duplessis S."/>
            <person name="Durling M."/>
            <person name="Gonthier P."/>
            <person name="Grimwood J."/>
            <person name="Fossdal C.G."/>
            <person name="Hansson D."/>
            <person name="Henrissat B."/>
            <person name="Hietala A."/>
            <person name="Himmelstrand K."/>
            <person name="Hoffmeister D."/>
            <person name="Hogberg N."/>
            <person name="James T.Y."/>
            <person name="Karlsson M."/>
            <person name="Kohler A."/>
            <person name="Kues U."/>
            <person name="Lee Y.H."/>
            <person name="Lin Y.C."/>
            <person name="Lind M."/>
            <person name="Lindquist E."/>
            <person name="Lombard V."/>
            <person name="Lucas S."/>
            <person name="Lunden K."/>
            <person name="Morin E."/>
            <person name="Murat C."/>
            <person name="Park J."/>
            <person name="Raffaello T."/>
            <person name="Rouze P."/>
            <person name="Salamov A."/>
            <person name="Schmutz J."/>
            <person name="Solheim H."/>
            <person name="Stahlberg J."/>
            <person name="Velez H."/>
            <person name="de Vries R.P."/>
            <person name="Wiebenga A."/>
            <person name="Woodward S."/>
            <person name="Yakovlev I."/>
            <person name="Garbelotto M."/>
            <person name="Martin F."/>
            <person name="Grigoriev I.V."/>
            <person name="Stenlid J."/>
        </authorList>
    </citation>
    <scope>NUCLEOTIDE SEQUENCE [LARGE SCALE GENOMIC DNA]</scope>
    <source>
        <strain evidence="3 4">TC 32-1</strain>
    </source>
</reference>
<keyword evidence="2" id="KW-1133">Transmembrane helix</keyword>
<feature type="transmembrane region" description="Helical" evidence="2">
    <location>
        <begin position="169"/>
        <end position="188"/>
    </location>
</feature>
<dbReference type="AlphaFoldDB" id="W4KNQ0"/>
<sequence>MSGSSWLLSLYSFPSSLRLSDNAIVDRVLADIPIISVGLLGFAAFTTFLALKKLNWALVLLFASVSLGLFAAILDLAQGLTRGRMFKQGLDADSIVPLIIAREVLFAISASVRSLFFWVYVSHPPQGEPPPLPVHENQGKNFSLLGSNTQSIHSGTWARWGIFGSTLKWVLFAASVAAGVLQILWRVVQPFHKIGAVYEVEATMQIVVPTLFIIKLILNTMIASTPSRWKTLSHYSVMIFALSINMGVGVGNVIYFAFSESSAGRFLAAVAEYLIIVFLLITTFRPPAPTPPPENDRKRVSSFQGLRIRSHESALAAMGPQANGGLTVQVDRPSGSSRSSAARLSAWIGSRAHSLAGRPRPALERDEVRLWNQEDAERGLSPSMSERRMTGISDVPSPFTEEAKQSARWQDPAYMTVMAESPWSAGKRSVTPTTARQAVFSVEQDRIVIKPDEVVVRPPSTAPSAIPSYYVREITPPSPLNLAAQLPTRQVVTPSPIYGLTGTIRGDRYSPVVDSRPYGELDIASARSSGFENLLREQNELEKSIAALKLFAPDASDRDSQTTSSGDRNSNRNSTAVRGSRLGLESASMKSEFSLSNFPQPPKLRHSTDGRRKGSDSGSSLGTERGSGAFSLVLPRMPAAIEESEMRQSLPKSTRNSEDTTVPVTRPSRLDSGGTQYDVTSFIGGLTTGPGHRRDNSQLSPVRASPVESEPESANSATIVTVSRQISNAQVAQKMIFPRSGSVPPSDPPVFTTSATPPSDTRGPIADVPDSPVIGTSDEPLNRVLSPSPTSQYPLAPSTYTRASGTRTGPGTRVGLPPRPRQRTISSPRTQGQSMDDTAFERPRPAPLVIRPLVKTGRLNIDTIGGAL</sequence>
<feature type="compositionally biased region" description="Polar residues" evidence="1">
    <location>
        <begin position="785"/>
        <end position="809"/>
    </location>
</feature>
<feature type="transmembrane region" description="Helical" evidence="2">
    <location>
        <begin position="265"/>
        <end position="284"/>
    </location>
</feature>
<feature type="compositionally biased region" description="Polar residues" evidence="1">
    <location>
        <begin position="588"/>
        <end position="598"/>
    </location>
</feature>
<dbReference type="EMBL" id="KI925454">
    <property type="protein sequence ID" value="ETW87314.1"/>
    <property type="molecule type" value="Genomic_DNA"/>
</dbReference>
<evidence type="ECO:0000256" key="2">
    <source>
        <dbReference type="SAM" id="Phobius"/>
    </source>
</evidence>
<dbReference type="GeneID" id="20673120"/>
<dbReference type="OrthoDB" id="2564696at2759"/>
<feature type="transmembrane region" description="Helical" evidence="2">
    <location>
        <begin position="200"/>
        <end position="223"/>
    </location>
</feature>
<feature type="transmembrane region" description="Helical" evidence="2">
    <location>
        <begin position="28"/>
        <end position="50"/>
    </location>
</feature>
<keyword evidence="4" id="KW-1185">Reference proteome</keyword>
<accession>W4KNQ0</accession>
<gene>
    <name evidence="3" type="ORF">HETIRDRAFT_413631</name>
</gene>
<feature type="region of interest" description="Disordered" evidence="1">
    <location>
        <begin position="555"/>
        <end position="718"/>
    </location>
</feature>
<dbReference type="eggNOG" id="ENOG502SMIW">
    <property type="taxonomic scope" value="Eukaryota"/>
</dbReference>
<dbReference type="InParanoid" id="W4KNQ0"/>
<feature type="compositionally biased region" description="Polar residues" evidence="1">
    <location>
        <begin position="561"/>
        <end position="577"/>
    </location>
</feature>
<evidence type="ECO:0000313" key="4">
    <source>
        <dbReference type="Proteomes" id="UP000030671"/>
    </source>
</evidence>
<feature type="transmembrane region" description="Helical" evidence="2">
    <location>
        <begin position="235"/>
        <end position="258"/>
    </location>
</feature>
<feature type="region of interest" description="Disordered" evidence="1">
    <location>
        <begin position="378"/>
        <end position="398"/>
    </location>
</feature>
<feature type="region of interest" description="Disordered" evidence="1">
    <location>
        <begin position="738"/>
        <end position="841"/>
    </location>
</feature>
<dbReference type="HOGENOM" id="CLU_016384_0_0_1"/>
<protein>
    <submittedName>
        <fullName evidence="3">Uncharacterized protein</fullName>
    </submittedName>
</protein>
<keyword evidence="2" id="KW-0812">Transmembrane</keyword>
<proteinExistence type="predicted"/>
<name>W4KNQ0_HETIT</name>
<dbReference type="KEGG" id="hir:HETIRDRAFT_413631"/>
<organism evidence="3 4">
    <name type="scientific">Heterobasidion irregulare (strain TC 32-1)</name>
    <dbReference type="NCBI Taxonomy" id="747525"/>
    <lineage>
        <taxon>Eukaryota</taxon>
        <taxon>Fungi</taxon>
        <taxon>Dikarya</taxon>
        <taxon>Basidiomycota</taxon>
        <taxon>Agaricomycotina</taxon>
        <taxon>Agaricomycetes</taxon>
        <taxon>Russulales</taxon>
        <taxon>Bondarzewiaceae</taxon>
        <taxon>Heterobasidion</taxon>
        <taxon>Heterobasidion annosum species complex</taxon>
    </lineage>
</organism>
<feature type="compositionally biased region" description="Polar residues" evidence="1">
    <location>
        <begin position="823"/>
        <end position="836"/>
    </location>
</feature>
<evidence type="ECO:0000256" key="1">
    <source>
        <dbReference type="SAM" id="MobiDB-lite"/>
    </source>
</evidence>
<dbReference type="RefSeq" id="XP_009541230.1">
    <property type="nucleotide sequence ID" value="XM_009542935.1"/>
</dbReference>
<feature type="compositionally biased region" description="Basic and acidic residues" evidence="1">
    <location>
        <begin position="606"/>
        <end position="615"/>
    </location>
</feature>
<dbReference type="Proteomes" id="UP000030671">
    <property type="component" value="Unassembled WGS sequence"/>
</dbReference>
<feature type="transmembrane region" description="Helical" evidence="2">
    <location>
        <begin position="56"/>
        <end position="77"/>
    </location>
</feature>